<name>A0ABQ8X843_9EUKA</name>
<evidence type="ECO:0000256" key="1">
    <source>
        <dbReference type="SAM" id="MobiDB-lite"/>
    </source>
</evidence>
<dbReference type="InterPro" id="IPR000210">
    <property type="entry name" value="BTB/POZ_dom"/>
</dbReference>
<gene>
    <name evidence="3" type="ORF">M0813_08234</name>
</gene>
<dbReference type="Gene3D" id="3.40.50.880">
    <property type="match status" value="1"/>
</dbReference>
<accession>A0ABQ8X843</accession>
<dbReference type="PANTHER" id="PTHR45774:SF3">
    <property type="entry name" value="BTB (POZ) DOMAIN-CONTAINING 2B-RELATED"/>
    <property type="match status" value="1"/>
</dbReference>
<keyword evidence="4" id="KW-1185">Reference proteome</keyword>
<dbReference type="Pfam" id="PF07707">
    <property type="entry name" value="BACK"/>
    <property type="match status" value="1"/>
</dbReference>
<dbReference type="Pfam" id="PF00651">
    <property type="entry name" value="BTB"/>
    <property type="match status" value="1"/>
</dbReference>
<feature type="compositionally biased region" description="Basic residues" evidence="1">
    <location>
        <begin position="236"/>
        <end position="245"/>
    </location>
</feature>
<proteinExistence type="predicted"/>
<reference evidence="3" key="1">
    <citation type="submission" date="2022-08" db="EMBL/GenBank/DDBJ databases">
        <title>Novel sulfate-reducing endosymbionts in the free-living metamonad Anaeramoeba.</title>
        <authorList>
            <person name="Jerlstrom-Hultqvist J."/>
            <person name="Cepicka I."/>
            <person name="Gallot-Lavallee L."/>
            <person name="Salas-Leiva D."/>
            <person name="Curtis B.A."/>
            <person name="Zahonova K."/>
            <person name="Pipaliya S."/>
            <person name="Dacks J."/>
            <person name="Roger A.J."/>
        </authorList>
    </citation>
    <scope>NUCLEOTIDE SEQUENCE</scope>
    <source>
        <strain evidence="3">Schooner1</strain>
    </source>
</reference>
<evidence type="ECO:0000313" key="3">
    <source>
        <dbReference type="EMBL" id="KAJ6228741.1"/>
    </source>
</evidence>
<feature type="region of interest" description="Disordered" evidence="1">
    <location>
        <begin position="219"/>
        <end position="308"/>
    </location>
</feature>
<sequence length="625" mass="71136">MKIIPIEEVLKPLINNPEIADVKFCVGKEGIEMYGHKTLLAVSSEMWKTMFFSGNWIEVQNKNRAKVDIPDVDPFAFKAVLEFSYTKKVTLNDDIVIEVLYAADKFLMPELKELCGEYLSKNLSSRNCLLLFDKALKFNEIELKNRAAEFFEENSLQVFGEQPNCFVGLRRKTVSQILSNRQLVAREIDLFRALVNWGKDRVKKQLKVNKTKLIKKVGELKQQQQQEQEEQDNKNKNKNKSKIKSKLSNDESSTYSSTLSTSSSTSTLISTTSNSEQEQDLQEHNKEKEKEKEKEQNKEKEKEKEKLKTESFDKKIILHNNHSKRRRRRKKKKKLIIFLKKELHHLLGKIDISLMNFDDLHEILGTKLIPSRIIAKQSIELGKIHQKKIRVPTTRGKKRKSGIRVLMVITRKNLDQENNMKSSITSAGISLDNVTVIDASKRTPSSREMKRYDSIFLRSGCSPFKDATKLGDHLFDFVKQGGGLVICAFRTLDLTSNGAYDVKGKIIDEGLIPLKKANFANDVKRGLGEVVQPQHPIMNGISTFDCESTTRHIPTNNTQGGKVIAKWNNDYPLITIKKKKPYFGTVVVLNINPISSRSCSGSCSFNSESDGSLLIANSIEFVAND</sequence>
<dbReference type="InterPro" id="IPR011333">
    <property type="entry name" value="SKP1/BTB/POZ_sf"/>
</dbReference>
<evidence type="ECO:0000259" key="2">
    <source>
        <dbReference type="PROSITE" id="PS50097"/>
    </source>
</evidence>
<dbReference type="EMBL" id="JAOAOG010000325">
    <property type="protein sequence ID" value="KAJ6228741.1"/>
    <property type="molecule type" value="Genomic_DNA"/>
</dbReference>
<dbReference type="PROSITE" id="PS50097">
    <property type="entry name" value="BTB"/>
    <property type="match status" value="1"/>
</dbReference>
<dbReference type="SUPFAM" id="SSF52317">
    <property type="entry name" value="Class I glutamine amidotransferase-like"/>
    <property type="match status" value="1"/>
</dbReference>
<dbReference type="InterPro" id="IPR029062">
    <property type="entry name" value="Class_I_gatase-like"/>
</dbReference>
<dbReference type="SUPFAM" id="SSF54695">
    <property type="entry name" value="POZ domain"/>
    <property type="match status" value="1"/>
</dbReference>
<dbReference type="Gene3D" id="1.25.40.420">
    <property type="match status" value="1"/>
</dbReference>
<feature type="compositionally biased region" description="Basic and acidic residues" evidence="1">
    <location>
        <begin position="281"/>
        <end position="308"/>
    </location>
</feature>
<evidence type="ECO:0000313" key="4">
    <source>
        <dbReference type="Proteomes" id="UP001150062"/>
    </source>
</evidence>
<protein>
    <submittedName>
        <fullName evidence="3">Btb (Poz) domain-containing 2a-related</fullName>
    </submittedName>
</protein>
<feature type="domain" description="BTB" evidence="2">
    <location>
        <begin position="20"/>
        <end position="93"/>
    </location>
</feature>
<organism evidence="3 4">
    <name type="scientific">Anaeramoeba flamelloides</name>
    <dbReference type="NCBI Taxonomy" id="1746091"/>
    <lineage>
        <taxon>Eukaryota</taxon>
        <taxon>Metamonada</taxon>
        <taxon>Anaeramoebidae</taxon>
        <taxon>Anaeramoeba</taxon>
    </lineage>
</organism>
<dbReference type="Proteomes" id="UP001150062">
    <property type="component" value="Unassembled WGS sequence"/>
</dbReference>
<feature type="compositionally biased region" description="Low complexity" evidence="1">
    <location>
        <begin position="252"/>
        <end position="275"/>
    </location>
</feature>
<dbReference type="PANTHER" id="PTHR45774">
    <property type="entry name" value="BTB/POZ DOMAIN-CONTAINING"/>
    <property type="match status" value="1"/>
</dbReference>
<dbReference type="SMART" id="SM00225">
    <property type="entry name" value="BTB"/>
    <property type="match status" value="1"/>
</dbReference>
<dbReference type="Gene3D" id="3.30.710.10">
    <property type="entry name" value="Potassium Channel Kv1.1, Chain A"/>
    <property type="match status" value="1"/>
</dbReference>
<dbReference type="InterPro" id="IPR011705">
    <property type="entry name" value="BACK"/>
</dbReference>
<comment type="caution">
    <text evidence="3">The sequence shown here is derived from an EMBL/GenBank/DDBJ whole genome shotgun (WGS) entry which is preliminary data.</text>
</comment>